<gene>
    <name evidence="1" type="ordered locus">Swoo_0850</name>
</gene>
<organism evidence="1 2">
    <name type="scientific">Shewanella woodyi (strain ATCC 51908 / MS32)</name>
    <dbReference type="NCBI Taxonomy" id="392500"/>
    <lineage>
        <taxon>Bacteria</taxon>
        <taxon>Pseudomonadati</taxon>
        <taxon>Pseudomonadota</taxon>
        <taxon>Gammaproteobacteria</taxon>
        <taxon>Alteromonadales</taxon>
        <taxon>Shewanellaceae</taxon>
        <taxon>Shewanella</taxon>
    </lineage>
</organism>
<dbReference type="AlphaFoldDB" id="B1KEZ4"/>
<reference evidence="1 2" key="1">
    <citation type="submission" date="2008-02" db="EMBL/GenBank/DDBJ databases">
        <title>Complete sequence of Shewanella woodyi ATCC 51908.</title>
        <authorList>
            <consortium name="US DOE Joint Genome Institute"/>
            <person name="Copeland A."/>
            <person name="Lucas S."/>
            <person name="Lapidus A."/>
            <person name="Glavina del Rio T."/>
            <person name="Dalin E."/>
            <person name="Tice H."/>
            <person name="Bruce D."/>
            <person name="Goodwin L."/>
            <person name="Pitluck S."/>
            <person name="Sims D."/>
            <person name="Brettin T."/>
            <person name="Detter J.C."/>
            <person name="Han C."/>
            <person name="Kuske C.R."/>
            <person name="Schmutz J."/>
            <person name="Larimer F."/>
            <person name="Land M."/>
            <person name="Hauser L."/>
            <person name="Kyrpides N."/>
            <person name="Lykidis A."/>
            <person name="Zhao J.-S."/>
            <person name="Richardson P."/>
        </authorList>
    </citation>
    <scope>NUCLEOTIDE SEQUENCE [LARGE SCALE GENOMIC DNA]</scope>
    <source>
        <strain evidence="2">ATCC 51908 / MS32</strain>
    </source>
</reference>
<evidence type="ECO:0008006" key="3">
    <source>
        <dbReference type="Google" id="ProtNLM"/>
    </source>
</evidence>
<dbReference type="KEGG" id="swd:Swoo_0850"/>
<sequence>MSRFTSIILQQKGITLQQFFDRFNVSFQEELLELIDTIKHVNLRPVEALCIYSAGGFRSIGYAVREEGDVAATESFDLNFLAALKGHDDLEAMFSNSVSSESDLSFQICADEWLHINKIDCFSKTNAIVESNLDQLYDAGYEQKVIQTEILNTIITSLAELTSQGMASPPEFSSDSFFSVQFSGGANSNILFESSKQLNSSHWHKKVERFVKENY</sequence>
<accession>B1KEZ4</accession>
<evidence type="ECO:0000313" key="2">
    <source>
        <dbReference type="Proteomes" id="UP000002168"/>
    </source>
</evidence>
<dbReference type="Proteomes" id="UP000002168">
    <property type="component" value="Chromosome"/>
</dbReference>
<evidence type="ECO:0000313" key="1">
    <source>
        <dbReference type="EMBL" id="ACA85145.1"/>
    </source>
</evidence>
<dbReference type="HOGENOM" id="CLU_1282488_0_0_6"/>
<name>B1KEZ4_SHEWM</name>
<dbReference type="RefSeq" id="WP_012323492.1">
    <property type="nucleotide sequence ID" value="NC_010506.1"/>
</dbReference>
<keyword evidence="2" id="KW-1185">Reference proteome</keyword>
<proteinExistence type="predicted"/>
<dbReference type="EMBL" id="CP000961">
    <property type="protein sequence ID" value="ACA85145.1"/>
    <property type="molecule type" value="Genomic_DNA"/>
</dbReference>
<protein>
    <recommendedName>
        <fullName evidence="3">DUF4303 domain-containing protein</fullName>
    </recommendedName>
</protein>